<dbReference type="InterPro" id="IPR019734">
    <property type="entry name" value="TPR_rpt"/>
</dbReference>
<dbReference type="PROSITE" id="PS50293">
    <property type="entry name" value="TPR_REGION"/>
    <property type="match status" value="1"/>
</dbReference>
<accession>A0A7C3KD57</accession>
<feature type="repeat" description="TPR" evidence="3">
    <location>
        <begin position="108"/>
        <end position="141"/>
    </location>
</feature>
<dbReference type="PANTHER" id="PTHR44858">
    <property type="entry name" value="TETRATRICOPEPTIDE REPEAT PROTEIN 6"/>
    <property type="match status" value="1"/>
</dbReference>
<dbReference type="EMBL" id="DSRU01000049">
    <property type="protein sequence ID" value="HFM96985.1"/>
    <property type="molecule type" value="Genomic_DNA"/>
</dbReference>
<comment type="caution">
    <text evidence="4">The sequence shown here is derived from an EMBL/GenBank/DDBJ whole genome shotgun (WGS) entry which is preliminary data.</text>
</comment>
<dbReference type="SMART" id="SM00028">
    <property type="entry name" value="TPR"/>
    <property type="match status" value="2"/>
</dbReference>
<dbReference type="Pfam" id="PF00515">
    <property type="entry name" value="TPR_1"/>
    <property type="match status" value="2"/>
</dbReference>
<gene>
    <name evidence="4" type="ORF">ENR64_04310</name>
</gene>
<dbReference type="GO" id="GO:0009279">
    <property type="term" value="C:cell outer membrane"/>
    <property type="evidence" value="ECO:0007669"/>
    <property type="project" value="TreeGrafter"/>
</dbReference>
<dbReference type="InterPro" id="IPR050498">
    <property type="entry name" value="Ycf3"/>
</dbReference>
<dbReference type="GO" id="GO:0046813">
    <property type="term" value="P:receptor-mediated virion attachment to host cell"/>
    <property type="evidence" value="ECO:0007669"/>
    <property type="project" value="TreeGrafter"/>
</dbReference>
<dbReference type="PROSITE" id="PS50005">
    <property type="entry name" value="TPR"/>
    <property type="match status" value="2"/>
</dbReference>
<dbReference type="InterPro" id="IPR011990">
    <property type="entry name" value="TPR-like_helical_dom_sf"/>
</dbReference>
<dbReference type="AlphaFoldDB" id="A0A7C3KD57"/>
<keyword evidence="1" id="KW-0677">Repeat</keyword>
<dbReference type="Gene3D" id="1.25.40.10">
    <property type="entry name" value="Tetratricopeptide repeat domain"/>
    <property type="match status" value="1"/>
</dbReference>
<reference evidence="4" key="1">
    <citation type="journal article" date="2020" name="mSystems">
        <title>Genome- and Community-Level Interaction Insights into Carbon Utilization and Element Cycling Functions of Hydrothermarchaeota in Hydrothermal Sediment.</title>
        <authorList>
            <person name="Zhou Z."/>
            <person name="Liu Y."/>
            <person name="Xu W."/>
            <person name="Pan J."/>
            <person name="Luo Z.H."/>
            <person name="Li M."/>
        </authorList>
    </citation>
    <scope>NUCLEOTIDE SEQUENCE [LARGE SCALE GENOMIC DNA]</scope>
    <source>
        <strain evidence="4">SpSt-418</strain>
    </source>
</reference>
<evidence type="ECO:0000256" key="3">
    <source>
        <dbReference type="PROSITE-ProRule" id="PRU00339"/>
    </source>
</evidence>
<evidence type="ECO:0000256" key="1">
    <source>
        <dbReference type="ARBA" id="ARBA00022737"/>
    </source>
</evidence>
<name>A0A7C3KD57_9CYAN</name>
<proteinExistence type="predicted"/>
<sequence length="156" mass="17695">MDERVTQKLLKDLKNSDGAVRERATQELWRAWFEQKGVLGLEMIRRAQMMLEGGDTSGAEAALTDLIGAQPDFAEAWNRRAVLYYLLQDYPKAIADCEKVIELNPVHFGALHGLGLCYVALGNYRIALQAFKRALEIQPFSIENQRWLLECTAKLP</sequence>
<feature type="repeat" description="TPR" evidence="3">
    <location>
        <begin position="74"/>
        <end position="107"/>
    </location>
</feature>
<evidence type="ECO:0000256" key="2">
    <source>
        <dbReference type="ARBA" id="ARBA00022803"/>
    </source>
</evidence>
<evidence type="ECO:0000313" key="4">
    <source>
        <dbReference type="EMBL" id="HFM96985.1"/>
    </source>
</evidence>
<dbReference type="SUPFAM" id="SSF48452">
    <property type="entry name" value="TPR-like"/>
    <property type="match status" value="1"/>
</dbReference>
<dbReference type="PANTHER" id="PTHR44858:SF1">
    <property type="entry name" value="UDP-N-ACETYLGLUCOSAMINE--PEPTIDE N-ACETYLGLUCOSAMINYLTRANSFERASE SPINDLY-RELATED"/>
    <property type="match status" value="1"/>
</dbReference>
<organism evidence="4">
    <name type="scientific">Oscillatoriales cyanobacterium SpSt-418</name>
    <dbReference type="NCBI Taxonomy" id="2282169"/>
    <lineage>
        <taxon>Bacteria</taxon>
        <taxon>Bacillati</taxon>
        <taxon>Cyanobacteriota</taxon>
        <taxon>Cyanophyceae</taxon>
        <taxon>Oscillatoriophycideae</taxon>
        <taxon>Oscillatoriales</taxon>
    </lineage>
</organism>
<keyword evidence="2 3" id="KW-0802">TPR repeat</keyword>
<protein>
    <submittedName>
        <fullName evidence="4">Tetratricopeptide repeat protein</fullName>
    </submittedName>
</protein>